<evidence type="ECO:0000256" key="12">
    <source>
        <dbReference type="ARBA" id="ARBA00033413"/>
    </source>
</evidence>
<dbReference type="Proteomes" id="UP000528918">
    <property type="component" value="Unassembled WGS sequence"/>
</dbReference>
<keyword evidence="7" id="KW-0418">Kinase</keyword>
<evidence type="ECO:0000256" key="9">
    <source>
        <dbReference type="ARBA" id="ARBA00022909"/>
    </source>
</evidence>
<evidence type="ECO:0000256" key="2">
    <source>
        <dbReference type="ARBA" id="ARBA00005810"/>
    </source>
</evidence>
<evidence type="ECO:0000256" key="8">
    <source>
        <dbReference type="ARBA" id="ARBA00022840"/>
    </source>
</evidence>
<evidence type="ECO:0000256" key="7">
    <source>
        <dbReference type="ARBA" id="ARBA00022777"/>
    </source>
</evidence>
<dbReference type="RefSeq" id="WP_179928080.1">
    <property type="nucleotide sequence ID" value="NZ_JACCDD010000007.1"/>
</dbReference>
<evidence type="ECO:0000256" key="1">
    <source>
        <dbReference type="ARBA" id="ARBA00005051"/>
    </source>
</evidence>
<comment type="function">
    <text evidence="10">Catalyzes the transfer of pyrophosphate from adenosine triphosphate (ATP) to 6-hydroxymethyl-7,8-dihydropterin, an enzymatic step in folate biosynthesis pathway.</text>
</comment>
<gene>
    <name evidence="14" type="primary">folK</name>
    <name evidence="14" type="ORF">HZS79_12730</name>
</gene>
<accession>A0ABX2SW80</accession>
<evidence type="ECO:0000256" key="10">
    <source>
        <dbReference type="ARBA" id="ARBA00029409"/>
    </source>
</evidence>
<feature type="domain" description="7,8-dihydro-6-hydroxymethylpterin-pyrophosphokinase" evidence="13">
    <location>
        <begin position="88"/>
        <end position="99"/>
    </location>
</feature>
<keyword evidence="5 14" id="KW-0808">Transferase</keyword>
<evidence type="ECO:0000256" key="5">
    <source>
        <dbReference type="ARBA" id="ARBA00022679"/>
    </source>
</evidence>
<dbReference type="PANTHER" id="PTHR43071">
    <property type="entry name" value="2-AMINO-4-HYDROXY-6-HYDROXYMETHYLDIHYDROPTERIDINE PYROPHOSPHOKINASE"/>
    <property type="match status" value="1"/>
</dbReference>
<dbReference type="Gene3D" id="3.30.70.560">
    <property type="entry name" value="7,8-Dihydro-6-hydroxymethylpterin-pyrophosphokinase HPPK"/>
    <property type="match status" value="1"/>
</dbReference>
<dbReference type="Pfam" id="PF01288">
    <property type="entry name" value="HPPK"/>
    <property type="match status" value="1"/>
</dbReference>
<evidence type="ECO:0000256" key="3">
    <source>
        <dbReference type="ARBA" id="ARBA00013253"/>
    </source>
</evidence>
<comment type="pathway">
    <text evidence="1">Cofactor biosynthesis; tetrahydrofolate biosynthesis; 2-amino-4-hydroxy-6-hydroxymethyl-7,8-dihydropteridine diphosphate from 7,8-dihydroneopterin triphosphate: step 4/4.</text>
</comment>
<keyword evidence="6" id="KW-0547">Nucleotide-binding</keyword>
<evidence type="ECO:0000313" key="15">
    <source>
        <dbReference type="Proteomes" id="UP000528918"/>
    </source>
</evidence>
<dbReference type="NCBIfam" id="TIGR01498">
    <property type="entry name" value="folK"/>
    <property type="match status" value="1"/>
</dbReference>
<evidence type="ECO:0000256" key="4">
    <source>
        <dbReference type="ARBA" id="ARBA00016218"/>
    </source>
</evidence>
<dbReference type="InterPro" id="IPR035907">
    <property type="entry name" value="Hppk_sf"/>
</dbReference>
<organism evidence="14 15">
    <name type="scientific">Vreelandella zhaodongensis</name>
    <name type="common">Halomonas zhaodongensis</name>
    <dbReference type="NCBI Taxonomy" id="1176240"/>
    <lineage>
        <taxon>Bacteria</taxon>
        <taxon>Pseudomonadati</taxon>
        <taxon>Pseudomonadota</taxon>
        <taxon>Gammaproteobacteria</taxon>
        <taxon>Oceanospirillales</taxon>
        <taxon>Halomonadaceae</taxon>
        <taxon>Vreelandella</taxon>
    </lineage>
</organism>
<dbReference type="GO" id="GO:0003848">
    <property type="term" value="F:2-amino-4-hydroxy-6-hydroxymethyldihydropteridine diphosphokinase activity"/>
    <property type="evidence" value="ECO:0007669"/>
    <property type="project" value="UniProtKB-EC"/>
</dbReference>
<protein>
    <recommendedName>
        <fullName evidence="4">2-amino-4-hydroxy-6-hydroxymethyldihydropteridine pyrophosphokinase</fullName>
        <ecNumber evidence="3">2.7.6.3</ecNumber>
    </recommendedName>
    <alternativeName>
        <fullName evidence="11">6-hydroxymethyl-7,8-dihydropterin pyrophosphokinase</fullName>
    </alternativeName>
    <alternativeName>
        <fullName evidence="12">7,8-dihydro-6-hydroxymethylpterin-pyrophosphokinase</fullName>
    </alternativeName>
</protein>
<dbReference type="EMBL" id="JACCDD010000007">
    <property type="protein sequence ID" value="NYS45807.1"/>
    <property type="molecule type" value="Genomic_DNA"/>
</dbReference>
<dbReference type="CDD" id="cd00483">
    <property type="entry name" value="HPPK"/>
    <property type="match status" value="1"/>
</dbReference>
<comment type="caution">
    <text evidence="14">The sequence shown here is derived from an EMBL/GenBank/DDBJ whole genome shotgun (WGS) entry which is preliminary data.</text>
</comment>
<dbReference type="InterPro" id="IPR000550">
    <property type="entry name" value="Hppk"/>
</dbReference>
<dbReference type="EC" id="2.7.6.3" evidence="3"/>
<evidence type="ECO:0000256" key="11">
    <source>
        <dbReference type="ARBA" id="ARBA00029766"/>
    </source>
</evidence>
<dbReference type="PANTHER" id="PTHR43071:SF1">
    <property type="entry name" value="2-AMINO-4-HYDROXY-6-HYDROXYMETHYLDIHYDROPTERIDINE PYROPHOSPHOKINASE"/>
    <property type="match status" value="1"/>
</dbReference>
<evidence type="ECO:0000313" key="14">
    <source>
        <dbReference type="EMBL" id="NYS45807.1"/>
    </source>
</evidence>
<comment type="similarity">
    <text evidence="2">Belongs to the HPPK family.</text>
</comment>
<proteinExistence type="inferred from homology"/>
<name>A0ABX2SW80_VREZH</name>
<keyword evidence="8" id="KW-0067">ATP-binding</keyword>
<evidence type="ECO:0000256" key="6">
    <source>
        <dbReference type="ARBA" id="ARBA00022741"/>
    </source>
</evidence>
<dbReference type="PROSITE" id="PS00794">
    <property type="entry name" value="HPPK"/>
    <property type="match status" value="1"/>
</dbReference>
<keyword evidence="15" id="KW-1185">Reference proteome</keyword>
<sequence length="173" mass="19813">MTLAYIGLGSNLDDPISQIRHALSELGELPLCQLVATSSLYTTRPVGPQDQPDFINAVAALETKLSPLALLDQLQALEQRHRRRRLQHWGPRTLDLDLLLYDQEMIKRPRLQVPHPYMHERAFVLVPLEELVSTAKHKPIMLHHQPLTYWLTHLDQHEIQRLDDADVSTSATV</sequence>
<reference evidence="14 15" key="1">
    <citation type="journal article" date="2013" name="Antonie Van Leeuwenhoek">
        <title>Halomonas zhaodongensis sp. nov., a slightly halophilic bacterium isolated from saline-alkaline soils in Zhaodong, China.</title>
        <authorList>
            <person name="Jiang J."/>
            <person name="Pan Y."/>
            <person name="Meng L."/>
            <person name="Hu S."/>
            <person name="Zhang X."/>
            <person name="Hu B."/>
            <person name="Meng J."/>
            <person name="Li C."/>
            <person name="Huang H."/>
            <person name="Wang K."/>
            <person name="Su T."/>
        </authorList>
    </citation>
    <scope>NUCLEOTIDE SEQUENCE [LARGE SCALE GENOMIC DNA]</scope>
    <source>
        <strain evidence="14 15">NEAU-ST10-25</strain>
    </source>
</reference>
<keyword evidence="9" id="KW-0289">Folate biosynthesis</keyword>
<dbReference type="SUPFAM" id="SSF55083">
    <property type="entry name" value="6-hydroxymethyl-7,8-dihydropterin pyrophosphokinase, HPPK"/>
    <property type="match status" value="1"/>
</dbReference>
<evidence type="ECO:0000259" key="13">
    <source>
        <dbReference type="PROSITE" id="PS00794"/>
    </source>
</evidence>